<evidence type="ECO:0000313" key="2">
    <source>
        <dbReference type="Proteomes" id="UP000245720"/>
    </source>
</evidence>
<dbReference type="Proteomes" id="UP000245720">
    <property type="component" value="Unassembled WGS sequence"/>
</dbReference>
<name>A0A315XZ59_RUMFL</name>
<sequence length="93" mass="10741">MIKPFEQMYTAKHNEELRKQILEHLEMPDDSKIVGNCSTLFFDSYHKVVVEIPIQDETGVFNALLTPLVASYETLRGHLNNDLDSSKRIKHLV</sequence>
<dbReference type="EMBL" id="QGDI01000005">
    <property type="protein sequence ID" value="PWJ13019.1"/>
    <property type="molecule type" value="Genomic_DNA"/>
</dbReference>
<dbReference type="AlphaFoldDB" id="A0A315XZ59"/>
<accession>A0A315XZ59</accession>
<evidence type="ECO:0000313" key="1">
    <source>
        <dbReference type="EMBL" id="PWJ13019.1"/>
    </source>
</evidence>
<proteinExistence type="predicted"/>
<comment type="caution">
    <text evidence="1">The sequence shown here is derived from an EMBL/GenBank/DDBJ whole genome shotgun (WGS) entry which is preliminary data.</text>
</comment>
<reference evidence="1 2" key="1">
    <citation type="submission" date="2018-05" db="EMBL/GenBank/DDBJ databases">
        <title>The Hungate 1000. A catalogue of reference genomes from the rumen microbiome.</title>
        <authorList>
            <person name="Kelly W."/>
        </authorList>
    </citation>
    <scope>NUCLEOTIDE SEQUENCE [LARGE SCALE GENOMIC DNA]</scope>
    <source>
        <strain evidence="1 2">SAb67</strain>
    </source>
</reference>
<organism evidence="1 2">
    <name type="scientific">Ruminococcus flavefaciens</name>
    <dbReference type="NCBI Taxonomy" id="1265"/>
    <lineage>
        <taxon>Bacteria</taxon>
        <taxon>Bacillati</taxon>
        <taxon>Bacillota</taxon>
        <taxon>Clostridia</taxon>
        <taxon>Eubacteriales</taxon>
        <taxon>Oscillospiraceae</taxon>
        <taxon>Ruminococcus</taxon>
    </lineage>
</organism>
<protein>
    <submittedName>
        <fullName evidence="1">Uncharacterized protein</fullName>
    </submittedName>
</protein>
<gene>
    <name evidence="1" type="ORF">IE37_01518</name>
</gene>
<dbReference type="RefSeq" id="WP_109726305.1">
    <property type="nucleotide sequence ID" value="NZ_QGDI01000005.1"/>
</dbReference>